<organism evidence="1 2">
    <name type="scientific">Microthlaspi erraticum</name>
    <dbReference type="NCBI Taxonomy" id="1685480"/>
    <lineage>
        <taxon>Eukaryota</taxon>
        <taxon>Viridiplantae</taxon>
        <taxon>Streptophyta</taxon>
        <taxon>Embryophyta</taxon>
        <taxon>Tracheophyta</taxon>
        <taxon>Spermatophyta</taxon>
        <taxon>Magnoliopsida</taxon>
        <taxon>eudicotyledons</taxon>
        <taxon>Gunneridae</taxon>
        <taxon>Pentapetalae</taxon>
        <taxon>rosids</taxon>
        <taxon>malvids</taxon>
        <taxon>Brassicales</taxon>
        <taxon>Brassicaceae</taxon>
        <taxon>Coluteocarpeae</taxon>
        <taxon>Microthlaspi</taxon>
    </lineage>
</organism>
<dbReference type="OrthoDB" id="1690845at2759"/>
<dbReference type="EMBL" id="CACVBM020001385">
    <property type="protein sequence ID" value="CAA7047946.1"/>
    <property type="molecule type" value="Genomic_DNA"/>
</dbReference>
<protein>
    <submittedName>
        <fullName evidence="1">Uncharacterized protein</fullName>
    </submittedName>
</protein>
<evidence type="ECO:0000313" key="2">
    <source>
        <dbReference type="Proteomes" id="UP000467841"/>
    </source>
</evidence>
<dbReference type="Proteomes" id="UP000467841">
    <property type="component" value="Unassembled WGS sequence"/>
</dbReference>
<comment type="caution">
    <text evidence="1">The sequence shown here is derived from an EMBL/GenBank/DDBJ whole genome shotgun (WGS) entry which is preliminary data.</text>
</comment>
<proteinExistence type="predicted"/>
<name>A0A6D2K7X2_9BRAS</name>
<accession>A0A6D2K7X2</accession>
<sequence>MGAFRESNSGPLAPKARIIPLDQMPFRCLITILLCSSILGNVSDSQLTKRSSLYEPYWLKIHRLDAKEGCLLEIVVFYVRSIAPIVFLCCTCEKAKIILGESGRVARSYDVKECKQREQDCLETKSS</sequence>
<dbReference type="AlphaFoldDB" id="A0A6D2K7X2"/>
<gene>
    <name evidence="1" type="ORF">MERR_LOCUS35181</name>
</gene>
<reference evidence="1" key="1">
    <citation type="submission" date="2020-01" db="EMBL/GenBank/DDBJ databases">
        <authorList>
            <person name="Mishra B."/>
        </authorList>
    </citation>
    <scope>NUCLEOTIDE SEQUENCE [LARGE SCALE GENOMIC DNA]</scope>
</reference>
<keyword evidence="2" id="KW-1185">Reference proteome</keyword>
<evidence type="ECO:0000313" key="1">
    <source>
        <dbReference type="EMBL" id="CAA7047946.1"/>
    </source>
</evidence>